<evidence type="ECO:0000313" key="1">
    <source>
        <dbReference type="EMBL" id="CAE6528832.1"/>
    </source>
</evidence>
<accession>A0A8H3DFU9</accession>
<name>A0A8H3DFU9_9AGAM</name>
<protein>
    <submittedName>
        <fullName evidence="1">Uncharacterized protein</fullName>
    </submittedName>
</protein>
<sequence length="915" mass="103526">MKAMLFRDPASPGAPNLQGDWLEARLIFHLSRSLCGDLEAPPFHRSQATDGVPTAPFALHDPEVSAMTTRDNLKLFSSKPYESRTTAPPPSLHQIFLIFSRLPSSPSDPLMAYLAGHQFEADFVSYFNRMTKHTYFKPLKDQTERLKSQILSRLRSSHSGRWVMLLCAKISEDIIDGDRSLTVLHTRWLGHIEAAVRKRLAQDPMPREAEALREDWLEASLLKTTLGQSSNAYAVLRSATPTFLQLAYALPDLWSSNSNPTLIPLLNIIGSENHALSSFTLIDCTCAMVFGLPQQVEYDTSSGSFPKGFRPHEWAHCSPTEFQILLVDINACRDKSPGARDYKEIEHTLLHWQAQPVQHDKNWESWMAVAWLAVQESWRLTLLAYLYLSVFGLTSDDPRIQRRARVQQPAASMDQENNDSIRPVQSVPSAINVTGSSSEASSIETRFETLDTVAPLSSYPSNSRDEIHDNRMAQRSNTDTLALTSARKTTNRQPIATSHPILGDSRVGPSPQQLFAFSTRIPRTPFGEPKFFFHSITFEDYVIAHGEMMMERSYFRPIQNQTDRLRRSILARLHSSSFSRWVMFLCARICESFVKGDASQNQIYNRWIGDVERALKSASTQDLASREAQERLGDCLEVQLLKTMMGHCSSTYQVLRTVTPTFLQTVFSNPELWADSHDPTLVPLAPIIASTYHAPAHFTLTDSLSAMAFGLPSQVDYDTVGFMPMSVPVPFEWTHSSPAEFQVILADINACRDKRPGARTREDLERRLLAWQAQPSYYGESWETWMISAWFAVQESWRLALLAVYGRYSDDIQVELCTQQIFEVTSMVKEPEPSTASVPFFIQYLMAGICARDDSQRTLVRDRLATVSTTRLWMMRGRDFLPVLEHLWQGAAAKGHPVKWGDYLDSREAVLPVVL</sequence>
<dbReference type="Proteomes" id="UP000663831">
    <property type="component" value="Unassembled WGS sequence"/>
</dbReference>
<dbReference type="EMBL" id="CAJMWV010007384">
    <property type="protein sequence ID" value="CAE6528832.1"/>
    <property type="molecule type" value="Genomic_DNA"/>
</dbReference>
<proteinExistence type="predicted"/>
<organism evidence="1 2">
    <name type="scientific">Rhizoctonia solani</name>
    <dbReference type="NCBI Taxonomy" id="456999"/>
    <lineage>
        <taxon>Eukaryota</taxon>
        <taxon>Fungi</taxon>
        <taxon>Dikarya</taxon>
        <taxon>Basidiomycota</taxon>
        <taxon>Agaricomycotina</taxon>
        <taxon>Agaricomycetes</taxon>
        <taxon>Cantharellales</taxon>
        <taxon>Ceratobasidiaceae</taxon>
        <taxon>Rhizoctonia</taxon>
    </lineage>
</organism>
<dbReference type="InterPro" id="IPR021858">
    <property type="entry name" value="Fun_TF"/>
</dbReference>
<comment type="caution">
    <text evidence="1">The sequence shown here is derived from an EMBL/GenBank/DDBJ whole genome shotgun (WGS) entry which is preliminary data.</text>
</comment>
<evidence type="ECO:0000313" key="2">
    <source>
        <dbReference type="Proteomes" id="UP000663831"/>
    </source>
</evidence>
<dbReference type="AlphaFoldDB" id="A0A8H3DFU9"/>
<dbReference type="Pfam" id="PF11951">
    <property type="entry name" value="Fungal_trans_2"/>
    <property type="match status" value="1"/>
</dbReference>
<gene>
    <name evidence="1" type="ORF">RDB_LOCUS155001</name>
</gene>
<reference evidence="1" key="1">
    <citation type="submission" date="2021-01" db="EMBL/GenBank/DDBJ databases">
        <authorList>
            <person name="Kaushik A."/>
        </authorList>
    </citation>
    <scope>NUCLEOTIDE SEQUENCE</scope>
    <source>
        <strain evidence="1">AG3-1AP</strain>
    </source>
</reference>